<accession>A0ABT4JUU4</accession>
<feature type="transmembrane region" description="Helical" evidence="1">
    <location>
        <begin position="56"/>
        <end position="74"/>
    </location>
</feature>
<reference evidence="3" key="1">
    <citation type="submission" date="2022-12" db="EMBL/GenBank/DDBJ databases">
        <title>Marinomonas 15G1-11 sp. nov, isolated from marine algae.</title>
        <authorList>
            <person name="Butt M."/>
            <person name="Choi D.G."/>
            <person name="Kim J.M."/>
            <person name="Lee J.K."/>
            <person name="Baek J.H."/>
            <person name="Jeon C.O."/>
        </authorList>
    </citation>
    <scope>NUCLEOTIDE SEQUENCE</scope>
    <source>
        <strain evidence="3">15G1-11</strain>
    </source>
</reference>
<organism evidence="3 4">
    <name type="scientific">Marinomonas phaeophyticola</name>
    <dbReference type="NCBI Taxonomy" id="3004091"/>
    <lineage>
        <taxon>Bacteria</taxon>
        <taxon>Pseudomonadati</taxon>
        <taxon>Pseudomonadota</taxon>
        <taxon>Gammaproteobacteria</taxon>
        <taxon>Oceanospirillales</taxon>
        <taxon>Oceanospirillaceae</taxon>
        <taxon>Marinomonas</taxon>
    </lineage>
</organism>
<feature type="transmembrane region" description="Helical" evidence="1">
    <location>
        <begin position="117"/>
        <end position="141"/>
    </location>
</feature>
<keyword evidence="4" id="KW-1185">Reference proteome</keyword>
<proteinExistence type="predicted"/>
<sequence>MTQIALWLASIFSLFAGASYFYRPAHKASQLIGATTIVVSTAALILLFNTKDGFDFLTIGSLIAVIGSLLLWFSNRNKDLSLLLTFAFPLSAIMLMLNAIEPFALHSLHSQSVGTSIHILIAAVAYSLFTAACGIAILLALQEYQLKHHHLRQLLRVPPLQVLEDLMFEFIWAAFILLTVTIITGIYFIDDIFAQKLVHKTVFTIASWCVFAGLLAGHHFIGWRGQHAVKLTLGGFVLLMLGYFGSSIVLQFMYR</sequence>
<feature type="domain" description="Cytochrome c assembly protein" evidence="2">
    <location>
        <begin position="43"/>
        <end position="252"/>
    </location>
</feature>
<feature type="transmembrane region" description="Helical" evidence="1">
    <location>
        <begin position="233"/>
        <end position="254"/>
    </location>
</feature>
<feature type="transmembrane region" description="Helical" evidence="1">
    <location>
        <begin position="28"/>
        <end position="49"/>
    </location>
</feature>
<evidence type="ECO:0000256" key="1">
    <source>
        <dbReference type="SAM" id="Phobius"/>
    </source>
</evidence>
<keyword evidence="1" id="KW-0472">Membrane</keyword>
<evidence type="ECO:0000313" key="3">
    <source>
        <dbReference type="EMBL" id="MCZ2722120.1"/>
    </source>
</evidence>
<protein>
    <submittedName>
        <fullName evidence="3">Cytochrome c biogenesis protein CcsA</fullName>
    </submittedName>
</protein>
<dbReference type="InterPro" id="IPR052372">
    <property type="entry name" value="YpjD/HemX"/>
</dbReference>
<evidence type="ECO:0000259" key="2">
    <source>
        <dbReference type="Pfam" id="PF01578"/>
    </source>
</evidence>
<evidence type="ECO:0000313" key="4">
    <source>
        <dbReference type="Proteomes" id="UP001149719"/>
    </source>
</evidence>
<dbReference type="Proteomes" id="UP001149719">
    <property type="component" value="Unassembled WGS sequence"/>
</dbReference>
<dbReference type="InterPro" id="IPR002541">
    <property type="entry name" value="Cyt_c_assembly"/>
</dbReference>
<feature type="transmembrane region" description="Helical" evidence="1">
    <location>
        <begin position="80"/>
        <end position="105"/>
    </location>
</feature>
<dbReference type="RefSeq" id="WP_269125506.1">
    <property type="nucleotide sequence ID" value="NZ_JAPUBN010000016.1"/>
</dbReference>
<dbReference type="PANTHER" id="PTHR38034:SF1">
    <property type="entry name" value="INNER MEMBRANE PROTEIN YPJD"/>
    <property type="match status" value="1"/>
</dbReference>
<keyword evidence="1" id="KW-0812">Transmembrane</keyword>
<dbReference type="EMBL" id="JAPUBN010000016">
    <property type="protein sequence ID" value="MCZ2722120.1"/>
    <property type="molecule type" value="Genomic_DNA"/>
</dbReference>
<name>A0ABT4JUU4_9GAMM</name>
<comment type="caution">
    <text evidence="3">The sequence shown here is derived from an EMBL/GenBank/DDBJ whole genome shotgun (WGS) entry which is preliminary data.</text>
</comment>
<gene>
    <name evidence="3" type="primary">ccsA</name>
    <name evidence="3" type="ORF">O1D97_10785</name>
</gene>
<feature type="transmembrane region" description="Helical" evidence="1">
    <location>
        <begin position="170"/>
        <end position="189"/>
    </location>
</feature>
<dbReference type="PANTHER" id="PTHR38034">
    <property type="entry name" value="INNER MEMBRANE PROTEIN YPJD"/>
    <property type="match status" value="1"/>
</dbReference>
<feature type="transmembrane region" description="Helical" evidence="1">
    <location>
        <begin position="201"/>
        <end position="221"/>
    </location>
</feature>
<keyword evidence="1" id="KW-1133">Transmembrane helix</keyword>
<dbReference type="Pfam" id="PF01578">
    <property type="entry name" value="Cytochrom_C_asm"/>
    <property type="match status" value="1"/>
</dbReference>